<proteinExistence type="predicted"/>
<dbReference type="InterPro" id="IPR012074">
    <property type="entry name" value="GAF_ANTAR"/>
</dbReference>
<reference evidence="6 7" key="1">
    <citation type="submission" date="2019-11" db="EMBL/GenBank/DDBJ databases">
        <title>Streptomyces typhae sp. nov., a novel endophytic actinomycete isolated from the root of cattail pollen (Typha angustifolia L.).</title>
        <authorList>
            <person name="Peng C."/>
        </authorList>
    </citation>
    <scope>NUCLEOTIDE SEQUENCE [LARGE SCALE GENOMIC DNA]</scope>
    <source>
        <strain evidence="7">p1417</strain>
    </source>
</reference>
<evidence type="ECO:0000256" key="1">
    <source>
        <dbReference type="ARBA" id="ARBA00022679"/>
    </source>
</evidence>
<dbReference type="InterPro" id="IPR036388">
    <property type="entry name" value="WH-like_DNA-bd_sf"/>
</dbReference>
<evidence type="ECO:0000313" key="6">
    <source>
        <dbReference type="EMBL" id="MVO88658.1"/>
    </source>
</evidence>
<dbReference type="PIRSF" id="PIRSF036625">
    <property type="entry name" value="GAF_ANTAR"/>
    <property type="match status" value="1"/>
</dbReference>
<dbReference type="Gene3D" id="1.10.10.10">
    <property type="entry name" value="Winged helix-like DNA-binding domain superfamily/Winged helix DNA-binding domain"/>
    <property type="match status" value="1"/>
</dbReference>
<evidence type="ECO:0000256" key="4">
    <source>
        <dbReference type="ARBA" id="ARBA00023163"/>
    </source>
</evidence>
<dbReference type="SUPFAM" id="SSF55781">
    <property type="entry name" value="GAF domain-like"/>
    <property type="match status" value="1"/>
</dbReference>
<dbReference type="InterPro" id="IPR005561">
    <property type="entry name" value="ANTAR"/>
</dbReference>
<keyword evidence="4" id="KW-0804">Transcription</keyword>
<dbReference type="Gene3D" id="3.30.450.40">
    <property type="match status" value="1"/>
</dbReference>
<dbReference type="AlphaFoldDB" id="A0A6L6X4D6"/>
<dbReference type="GO" id="GO:0003723">
    <property type="term" value="F:RNA binding"/>
    <property type="evidence" value="ECO:0007669"/>
    <property type="project" value="InterPro"/>
</dbReference>
<protein>
    <submittedName>
        <fullName evidence="6">ANTAR domain-containing protein</fullName>
    </submittedName>
</protein>
<gene>
    <name evidence="6" type="ORF">GPA10_28850</name>
</gene>
<dbReference type="RefSeq" id="WP_157168052.1">
    <property type="nucleotide sequence ID" value="NZ_WPNZ01000018.1"/>
</dbReference>
<dbReference type="GO" id="GO:0016301">
    <property type="term" value="F:kinase activity"/>
    <property type="evidence" value="ECO:0007669"/>
    <property type="project" value="UniProtKB-KW"/>
</dbReference>
<sequence>MGTTREERLVAAFVDLADILTEDFDIMEFLHRLADHAVALLDLADCGAMLIGAQGHVVQATASGESARRLELSQIELEQGPCWDCVQSGAPVLDTFLDSDATRRRWPDFTPLALAQGFSGIVALPMRLRGQTVGALNLFHRHSRAMPFVDLRLAQALADAAAIAILTQRTLHDQRLVTEQLQTALDSRIVIEQAKGALAARTGLSMDEAFDRLRRHARHRRQRLTALALEVIQNPAEQLAGPSP</sequence>
<keyword evidence="7" id="KW-1185">Reference proteome</keyword>
<dbReference type="InterPro" id="IPR003018">
    <property type="entry name" value="GAF"/>
</dbReference>
<feature type="domain" description="ANTAR" evidence="5">
    <location>
        <begin position="171"/>
        <end position="232"/>
    </location>
</feature>
<name>A0A6L6X4D6_9ACTN</name>
<dbReference type="PROSITE" id="PS50921">
    <property type="entry name" value="ANTAR"/>
    <property type="match status" value="1"/>
</dbReference>
<accession>A0A6L6X4D6</accession>
<keyword evidence="2" id="KW-0418">Kinase</keyword>
<evidence type="ECO:0000256" key="3">
    <source>
        <dbReference type="ARBA" id="ARBA00023015"/>
    </source>
</evidence>
<dbReference type="Pfam" id="PF03861">
    <property type="entry name" value="ANTAR"/>
    <property type="match status" value="1"/>
</dbReference>
<dbReference type="SUPFAM" id="SSF52172">
    <property type="entry name" value="CheY-like"/>
    <property type="match status" value="1"/>
</dbReference>
<evidence type="ECO:0000256" key="2">
    <source>
        <dbReference type="ARBA" id="ARBA00022777"/>
    </source>
</evidence>
<dbReference type="InterPro" id="IPR029016">
    <property type="entry name" value="GAF-like_dom_sf"/>
</dbReference>
<dbReference type="InterPro" id="IPR011006">
    <property type="entry name" value="CheY-like_superfamily"/>
</dbReference>
<keyword evidence="3" id="KW-0805">Transcription regulation</keyword>
<dbReference type="Pfam" id="PF13185">
    <property type="entry name" value="GAF_2"/>
    <property type="match status" value="1"/>
</dbReference>
<keyword evidence="1" id="KW-0808">Transferase</keyword>
<organism evidence="6 7">
    <name type="scientific">Streptomyces typhae</name>
    <dbReference type="NCBI Taxonomy" id="2681492"/>
    <lineage>
        <taxon>Bacteria</taxon>
        <taxon>Bacillati</taxon>
        <taxon>Actinomycetota</taxon>
        <taxon>Actinomycetes</taxon>
        <taxon>Kitasatosporales</taxon>
        <taxon>Streptomycetaceae</taxon>
        <taxon>Streptomyces</taxon>
    </lineage>
</organism>
<dbReference type="Proteomes" id="UP000483802">
    <property type="component" value="Unassembled WGS sequence"/>
</dbReference>
<dbReference type="SMART" id="SM00065">
    <property type="entry name" value="GAF"/>
    <property type="match status" value="1"/>
</dbReference>
<dbReference type="SMART" id="SM01012">
    <property type="entry name" value="ANTAR"/>
    <property type="match status" value="1"/>
</dbReference>
<evidence type="ECO:0000259" key="5">
    <source>
        <dbReference type="PROSITE" id="PS50921"/>
    </source>
</evidence>
<evidence type="ECO:0000313" key="7">
    <source>
        <dbReference type="Proteomes" id="UP000483802"/>
    </source>
</evidence>
<dbReference type="EMBL" id="WPNZ01000018">
    <property type="protein sequence ID" value="MVO88658.1"/>
    <property type="molecule type" value="Genomic_DNA"/>
</dbReference>
<comment type="caution">
    <text evidence="6">The sequence shown here is derived from an EMBL/GenBank/DDBJ whole genome shotgun (WGS) entry which is preliminary data.</text>
</comment>